<proteinExistence type="predicted"/>
<dbReference type="EMBL" id="CAJNNW010030110">
    <property type="protein sequence ID" value="CAE8702500.1"/>
    <property type="molecule type" value="Genomic_DNA"/>
</dbReference>
<gene>
    <name evidence="1" type="ORF">PGLA2088_LOCUS32446</name>
</gene>
<accession>A0A813KEL1</accession>
<reference evidence="1" key="1">
    <citation type="submission" date="2021-02" db="EMBL/GenBank/DDBJ databases">
        <authorList>
            <person name="Dougan E. K."/>
            <person name="Rhodes N."/>
            <person name="Thang M."/>
            <person name="Chan C."/>
        </authorList>
    </citation>
    <scope>NUCLEOTIDE SEQUENCE</scope>
</reference>
<organism evidence="1 2">
    <name type="scientific">Polarella glacialis</name>
    <name type="common">Dinoflagellate</name>
    <dbReference type="NCBI Taxonomy" id="89957"/>
    <lineage>
        <taxon>Eukaryota</taxon>
        <taxon>Sar</taxon>
        <taxon>Alveolata</taxon>
        <taxon>Dinophyceae</taxon>
        <taxon>Suessiales</taxon>
        <taxon>Suessiaceae</taxon>
        <taxon>Polarella</taxon>
    </lineage>
</organism>
<name>A0A813KEL1_POLGL</name>
<protein>
    <submittedName>
        <fullName evidence="1">Uncharacterized protein</fullName>
    </submittedName>
</protein>
<dbReference type="AlphaFoldDB" id="A0A813KEL1"/>
<comment type="caution">
    <text evidence="1">The sequence shown here is derived from an EMBL/GenBank/DDBJ whole genome shotgun (WGS) entry which is preliminary data.</text>
</comment>
<evidence type="ECO:0000313" key="1">
    <source>
        <dbReference type="EMBL" id="CAE8702500.1"/>
    </source>
</evidence>
<sequence length="132" mass="14143">MSICRPCKVGSPPGSSSLTLVKRCGLAPVASSNSAGELTIGVGKRGSQRGQQSLQRVRIISGHCHREHQQPRQDHRDRIIAVNSRCQSASWSNGRTSHELSQLVAAVSPGAEAVRPHCLTLPSTQQQLNCIS</sequence>
<dbReference type="Proteomes" id="UP000626109">
    <property type="component" value="Unassembled WGS sequence"/>
</dbReference>
<evidence type="ECO:0000313" key="2">
    <source>
        <dbReference type="Proteomes" id="UP000626109"/>
    </source>
</evidence>